<proteinExistence type="predicted"/>
<dbReference type="Proteomes" id="UP000054596">
    <property type="component" value="Unassembled WGS sequence"/>
</dbReference>
<evidence type="ECO:0000313" key="4">
    <source>
        <dbReference type="Proteomes" id="UP000054596"/>
    </source>
</evidence>
<gene>
    <name evidence="3" type="ORF">AWB82_01849</name>
</gene>
<dbReference type="SMART" id="SM00248">
    <property type="entry name" value="ANK"/>
    <property type="match status" value="3"/>
</dbReference>
<evidence type="ECO:0000313" key="3">
    <source>
        <dbReference type="EMBL" id="SAK53800.1"/>
    </source>
</evidence>
<organism evidence="3 4">
    <name type="scientific">Caballeronia glebae</name>
    <dbReference type="NCBI Taxonomy" id="1777143"/>
    <lineage>
        <taxon>Bacteria</taxon>
        <taxon>Pseudomonadati</taxon>
        <taxon>Pseudomonadota</taxon>
        <taxon>Betaproteobacteria</taxon>
        <taxon>Burkholderiales</taxon>
        <taxon>Burkholderiaceae</taxon>
        <taxon>Caballeronia</taxon>
    </lineage>
</organism>
<dbReference type="InterPro" id="IPR039323">
    <property type="entry name" value="ANKRD_45/46/60"/>
</dbReference>
<dbReference type="EMBL" id="FCOJ02000010">
    <property type="protein sequence ID" value="SAK53800.1"/>
    <property type="molecule type" value="Genomic_DNA"/>
</dbReference>
<evidence type="ECO:0000256" key="1">
    <source>
        <dbReference type="PROSITE-ProRule" id="PRU00023"/>
    </source>
</evidence>
<dbReference type="InterPro" id="IPR036770">
    <property type="entry name" value="Ankyrin_rpt-contain_sf"/>
</dbReference>
<dbReference type="PANTHER" id="PTHR22677:SF4">
    <property type="entry name" value="USHER SYNDROME TYPE-1G PROTEIN-LIKE PROTEIN"/>
    <property type="match status" value="1"/>
</dbReference>
<feature type="compositionally biased region" description="Gly residues" evidence="2">
    <location>
        <begin position="248"/>
        <end position="259"/>
    </location>
</feature>
<dbReference type="PRINTS" id="PR01415">
    <property type="entry name" value="ANKYRIN"/>
</dbReference>
<dbReference type="SUPFAM" id="SSF48403">
    <property type="entry name" value="Ankyrin repeat"/>
    <property type="match status" value="1"/>
</dbReference>
<keyword evidence="4" id="KW-1185">Reference proteome</keyword>
<feature type="repeat" description="ANK" evidence="1">
    <location>
        <begin position="184"/>
        <end position="216"/>
    </location>
</feature>
<dbReference type="Pfam" id="PF12796">
    <property type="entry name" value="Ank_2"/>
    <property type="match status" value="2"/>
</dbReference>
<reference evidence="3" key="1">
    <citation type="submission" date="2016-01" db="EMBL/GenBank/DDBJ databases">
        <authorList>
            <person name="Peeters C."/>
        </authorList>
    </citation>
    <scope>NUCLEOTIDE SEQUENCE [LARGE SCALE GENOMIC DNA]</scope>
    <source>
        <strain evidence="3">LMG 29325</strain>
    </source>
</reference>
<protein>
    <submittedName>
        <fullName evidence="3">Ankyrin</fullName>
    </submittedName>
</protein>
<sequence>MNNSPMNSTPCAASAPNVSRALDARETRKGAAVRGLVAGALLAACTIAQPVWAASVDSLIKAVKFDDVSAVKKQLAQGADPNTVDNTGTPIIVIAAREKSDKVGQLLADNPKTDLEKLDPAGENAMMLAALNGDATFVNLLIAKDAEVTKKGWTPLHYAATNGHDDIVKILVDHSAYIDAGSPNGTTPLMMAARGGHLSTCKLLLDEGADLRVKNQLGMTAVDFARKYNEKDVAEGLQARLDSMPQGAAGGAGGGGGAAQSGSNGAK</sequence>
<dbReference type="InterPro" id="IPR002110">
    <property type="entry name" value="Ankyrin_rpt"/>
</dbReference>
<dbReference type="STRING" id="1777143.AWB82_01849"/>
<dbReference type="PROSITE" id="PS50297">
    <property type="entry name" value="ANK_REP_REGION"/>
    <property type="match status" value="2"/>
</dbReference>
<keyword evidence="1" id="KW-0040">ANK repeat</keyword>
<name>A0A158A7Q5_9BURK</name>
<comment type="caution">
    <text evidence="3">The sequence shown here is derived from an EMBL/GenBank/DDBJ whole genome shotgun (WGS) entry which is preliminary data.</text>
</comment>
<dbReference type="AlphaFoldDB" id="A0A158A7Q5"/>
<dbReference type="PANTHER" id="PTHR22677">
    <property type="entry name" value="ANKYRIN REPEAT DOMAIN-CONTAINING PROTEIN 60"/>
    <property type="match status" value="1"/>
</dbReference>
<feature type="repeat" description="ANK" evidence="1">
    <location>
        <begin position="151"/>
        <end position="183"/>
    </location>
</feature>
<feature type="region of interest" description="Disordered" evidence="2">
    <location>
        <begin position="243"/>
        <end position="267"/>
    </location>
</feature>
<dbReference type="Gene3D" id="1.25.40.20">
    <property type="entry name" value="Ankyrin repeat-containing domain"/>
    <property type="match status" value="1"/>
</dbReference>
<accession>A0A158A7Q5</accession>
<dbReference type="PROSITE" id="PS50088">
    <property type="entry name" value="ANK_REPEAT"/>
    <property type="match status" value="2"/>
</dbReference>
<evidence type="ECO:0000256" key="2">
    <source>
        <dbReference type="SAM" id="MobiDB-lite"/>
    </source>
</evidence>